<name>A0A7C4JK37_9CREN</name>
<organism evidence="3">
    <name type="scientific">Ignisphaera aggregans</name>
    <dbReference type="NCBI Taxonomy" id="334771"/>
    <lineage>
        <taxon>Archaea</taxon>
        <taxon>Thermoproteota</taxon>
        <taxon>Thermoprotei</taxon>
        <taxon>Desulfurococcales</taxon>
        <taxon>Desulfurococcaceae</taxon>
        <taxon>Ignisphaera</taxon>
    </lineage>
</organism>
<dbReference type="EMBL" id="DTCK01000014">
    <property type="protein sequence ID" value="HGQ35602.1"/>
    <property type="molecule type" value="Genomic_DNA"/>
</dbReference>
<dbReference type="PIRSF" id="PIRSF006456">
    <property type="entry name" value="UCP006456"/>
    <property type="match status" value="1"/>
</dbReference>
<dbReference type="InterPro" id="IPR029000">
    <property type="entry name" value="Cyclophilin-like_dom_sf"/>
</dbReference>
<accession>A0A7C4JK37</accession>
<comment type="caution">
    <text evidence="3">The sequence shown here is derived from an EMBL/GenBank/DDBJ whole genome shotgun (WGS) entry which is preliminary data.</text>
</comment>
<dbReference type="SUPFAM" id="SSF50891">
    <property type="entry name" value="Cyclophilin-like"/>
    <property type="match status" value="1"/>
</dbReference>
<dbReference type="AlphaFoldDB" id="A0A7C4JK37"/>
<gene>
    <name evidence="3" type="ORF">ENU08_05090</name>
    <name evidence="2" type="ORF">ENU41_02865</name>
</gene>
<protein>
    <recommendedName>
        <fullName evidence="1">Cyclophilin TM1367-like domain-containing protein</fullName>
    </recommendedName>
</protein>
<evidence type="ECO:0000259" key="1">
    <source>
        <dbReference type="Pfam" id="PF04126"/>
    </source>
</evidence>
<feature type="domain" description="Cyclophilin TM1367-like" evidence="1">
    <location>
        <begin position="5"/>
        <end position="127"/>
    </location>
</feature>
<dbReference type="InterPro" id="IPR025658">
    <property type="entry name" value="Cyclophilin_TM1367"/>
</dbReference>
<dbReference type="Gene3D" id="2.40.100.20">
    <property type="match status" value="1"/>
</dbReference>
<dbReference type="InterPro" id="IPR007256">
    <property type="entry name" value="TM1367-like"/>
</dbReference>
<proteinExistence type="predicted"/>
<dbReference type="Pfam" id="PF04126">
    <property type="entry name" value="Cyclophil_like"/>
    <property type="match status" value="1"/>
</dbReference>
<evidence type="ECO:0000313" key="3">
    <source>
        <dbReference type="EMBL" id="HGQ64600.1"/>
    </source>
</evidence>
<evidence type="ECO:0000313" key="2">
    <source>
        <dbReference type="EMBL" id="HGQ35602.1"/>
    </source>
</evidence>
<sequence length="129" mass="14372">MARLRVKIYTDTTGYVEAELFDDLSPNTFKRVVEALPIEGVGYRWGDEVYFSTNVKVGEENAKEVVEKGTIAYWPPGKAICIFWGPTPASRTKNEIRPASPVNIIGKVMGDPTVFSRFKSGSIVRIEKA</sequence>
<dbReference type="EMBL" id="DTBD01000041">
    <property type="protein sequence ID" value="HGQ64600.1"/>
    <property type="molecule type" value="Genomic_DNA"/>
</dbReference>
<reference evidence="3" key="1">
    <citation type="journal article" date="2020" name="mSystems">
        <title>Genome- and Community-Level Interaction Insights into Carbon Utilization and Element Cycling Functions of Hydrothermarchaeota in Hydrothermal Sediment.</title>
        <authorList>
            <person name="Zhou Z."/>
            <person name="Liu Y."/>
            <person name="Xu W."/>
            <person name="Pan J."/>
            <person name="Luo Z.H."/>
            <person name="Li M."/>
        </authorList>
    </citation>
    <scope>NUCLEOTIDE SEQUENCE [LARGE SCALE GENOMIC DNA]</scope>
    <source>
        <strain evidence="3">SpSt-637</strain>
        <strain evidence="2">SpSt-667</strain>
    </source>
</reference>